<organism evidence="1 2">
    <name type="scientific">Panagrolaimus sp. ES5</name>
    <dbReference type="NCBI Taxonomy" id="591445"/>
    <lineage>
        <taxon>Eukaryota</taxon>
        <taxon>Metazoa</taxon>
        <taxon>Ecdysozoa</taxon>
        <taxon>Nematoda</taxon>
        <taxon>Chromadorea</taxon>
        <taxon>Rhabditida</taxon>
        <taxon>Tylenchina</taxon>
        <taxon>Panagrolaimomorpha</taxon>
        <taxon>Panagrolaimoidea</taxon>
        <taxon>Panagrolaimidae</taxon>
        <taxon>Panagrolaimus</taxon>
    </lineage>
</organism>
<proteinExistence type="predicted"/>
<evidence type="ECO:0000313" key="2">
    <source>
        <dbReference type="WBParaSite" id="ES5_v2.g20211.t1"/>
    </source>
</evidence>
<protein>
    <submittedName>
        <fullName evidence="2">C-type lectin domain-containing protein</fullName>
    </submittedName>
</protein>
<sequence length="111" mass="12978">MSTWPEAERTCNSVDAHLISIHTIEENNFVQTLEHKAGHWLWIGGNVTYQNGEAVVRWTDGTDYDFSWFRNMHTGSSQCLNYGDRKFTDRWFTDTDCNTNEPYYCKKPAAF</sequence>
<name>A0AC34FS03_9BILA</name>
<dbReference type="Proteomes" id="UP000887579">
    <property type="component" value="Unplaced"/>
</dbReference>
<evidence type="ECO:0000313" key="1">
    <source>
        <dbReference type="Proteomes" id="UP000887579"/>
    </source>
</evidence>
<accession>A0AC34FS03</accession>
<reference evidence="2" key="1">
    <citation type="submission" date="2022-11" db="UniProtKB">
        <authorList>
            <consortium name="WormBaseParasite"/>
        </authorList>
    </citation>
    <scope>IDENTIFICATION</scope>
</reference>
<dbReference type="WBParaSite" id="ES5_v2.g20211.t1">
    <property type="protein sequence ID" value="ES5_v2.g20211.t1"/>
    <property type="gene ID" value="ES5_v2.g20211"/>
</dbReference>